<evidence type="ECO:0000313" key="1">
    <source>
        <dbReference type="RefSeq" id="XP_016467501.1"/>
    </source>
</evidence>
<proteinExistence type="predicted"/>
<dbReference type="OMA" id="DTRCHLA"/>
<dbReference type="PANTHER" id="PTHR33240:SF8">
    <property type="entry name" value="OS03G0439900 PROTEIN"/>
    <property type="match status" value="1"/>
</dbReference>
<organism evidence="1">
    <name type="scientific">Nicotiana tabacum</name>
    <name type="common">Common tobacco</name>
    <dbReference type="NCBI Taxonomy" id="4097"/>
    <lineage>
        <taxon>Eukaryota</taxon>
        <taxon>Viridiplantae</taxon>
        <taxon>Streptophyta</taxon>
        <taxon>Embryophyta</taxon>
        <taxon>Tracheophyta</taxon>
        <taxon>Spermatophyta</taxon>
        <taxon>Magnoliopsida</taxon>
        <taxon>eudicotyledons</taxon>
        <taxon>Gunneridae</taxon>
        <taxon>Pentapetalae</taxon>
        <taxon>asterids</taxon>
        <taxon>lamiids</taxon>
        <taxon>Solanales</taxon>
        <taxon>Solanaceae</taxon>
        <taxon>Nicotianoideae</taxon>
        <taxon>Nicotianeae</taxon>
        <taxon>Nicotiana</taxon>
    </lineage>
</organism>
<dbReference type="RefSeq" id="XP_016467501.1">
    <property type="nucleotide sequence ID" value="XM_016612015.1"/>
</dbReference>
<sequence length="198" mass="22077">MIFGGNEINRVTLSAAKKMKVSAIHSKRLGEVAENDITFTEEDTDGLLLPYNDALVIFLNVLDFKIKRVLVDPGSSDNIIYWRVLEQAKLTRNNIPATKLVAGFNLASLTTQGEILLPMNVEWVMKMTLFEFVDGDMGYNIILGKSWLRKMRAVPSTYHQLLKFPTLEGIKQIKGDQPAATEMNSILVSSSKGKELSA</sequence>
<dbReference type="Gene3D" id="2.40.70.10">
    <property type="entry name" value="Acid Proteases"/>
    <property type="match status" value="1"/>
</dbReference>
<accession>A0A1S3ZSW3</accession>
<dbReference type="OrthoDB" id="2919534at2759"/>
<name>A0A1S3ZSW3_TOBAC</name>
<reference evidence="1" key="1">
    <citation type="submission" date="2025-08" db="UniProtKB">
        <authorList>
            <consortium name="RefSeq"/>
        </authorList>
    </citation>
    <scope>IDENTIFICATION</scope>
</reference>
<dbReference type="AlphaFoldDB" id="A0A1S3ZSW3"/>
<dbReference type="KEGG" id="nta:107790108"/>
<dbReference type="CDD" id="cd00303">
    <property type="entry name" value="retropepsin_like"/>
    <property type="match status" value="1"/>
</dbReference>
<dbReference type="PaxDb" id="4097-A0A1S3ZSW3"/>
<protein>
    <submittedName>
        <fullName evidence="1">Uncharacterized protein</fullName>
    </submittedName>
</protein>
<dbReference type="PANTHER" id="PTHR33240">
    <property type="entry name" value="OS08G0508500 PROTEIN"/>
    <property type="match status" value="1"/>
</dbReference>
<gene>
    <name evidence="1" type="primary">LOC107790108</name>
</gene>
<dbReference type="InterPro" id="IPR021109">
    <property type="entry name" value="Peptidase_aspartic_dom_sf"/>
</dbReference>